<protein>
    <submittedName>
        <fullName evidence="2">Uncharacterized protein</fullName>
    </submittedName>
</protein>
<evidence type="ECO:0000256" key="1">
    <source>
        <dbReference type="SAM" id="Phobius"/>
    </source>
</evidence>
<evidence type="ECO:0000313" key="3">
    <source>
        <dbReference type="Proteomes" id="UP000193689"/>
    </source>
</evidence>
<dbReference type="InParanoid" id="A0A1Y2EJ16"/>
<organism evidence="2 3">
    <name type="scientific">Pseudomassariella vexata</name>
    <dbReference type="NCBI Taxonomy" id="1141098"/>
    <lineage>
        <taxon>Eukaryota</taxon>
        <taxon>Fungi</taxon>
        <taxon>Dikarya</taxon>
        <taxon>Ascomycota</taxon>
        <taxon>Pezizomycotina</taxon>
        <taxon>Sordariomycetes</taxon>
        <taxon>Xylariomycetidae</taxon>
        <taxon>Amphisphaeriales</taxon>
        <taxon>Pseudomassariaceae</taxon>
        <taxon>Pseudomassariella</taxon>
    </lineage>
</organism>
<dbReference type="Proteomes" id="UP000193689">
    <property type="component" value="Unassembled WGS sequence"/>
</dbReference>
<name>A0A1Y2EJ16_9PEZI</name>
<keyword evidence="1" id="KW-0812">Transmembrane</keyword>
<proteinExistence type="predicted"/>
<reference evidence="2 3" key="1">
    <citation type="submission" date="2016-07" db="EMBL/GenBank/DDBJ databases">
        <title>Pervasive Adenine N6-methylation of Active Genes in Fungi.</title>
        <authorList>
            <consortium name="DOE Joint Genome Institute"/>
            <person name="Mondo S.J."/>
            <person name="Dannebaum R.O."/>
            <person name="Kuo R.C."/>
            <person name="Labutti K."/>
            <person name="Haridas S."/>
            <person name="Kuo A."/>
            <person name="Salamov A."/>
            <person name="Ahrendt S.R."/>
            <person name="Lipzen A."/>
            <person name="Sullivan W."/>
            <person name="Andreopoulos W.B."/>
            <person name="Clum A."/>
            <person name="Lindquist E."/>
            <person name="Daum C."/>
            <person name="Ramamoorthy G.K."/>
            <person name="Gryganskyi A."/>
            <person name="Culley D."/>
            <person name="Magnuson J.K."/>
            <person name="James T.Y."/>
            <person name="O'Malley M.A."/>
            <person name="Stajich J.E."/>
            <person name="Spatafora J.W."/>
            <person name="Visel A."/>
            <person name="Grigoriev I.V."/>
        </authorList>
    </citation>
    <scope>NUCLEOTIDE SEQUENCE [LARGE SCALE GENOMIC DNA]</scope>
    <source>
        <strain evidence="2 3">CBS 129021</strain>
    </source>
</reference>
<keyword evidence="1" id="KW-1133">Transmembrane helix</keyword>
<feature type="transmembrane region" description="Helical" evidence="1">
    <location>
        <begin position="33"/>
        <end position="53"/>
    </location>
</feature>
<sequence>MIRALASSVLTASTCQNSNTASQWITRLSYHRGFHNVISFVLLATATAQQLVLRTFPPYIYVPWRTVFTHLTMFFYLLLFLRKSWSCTLKVLQYILRVIVLFTLWLS</sequence>
<keyword evidence="1" id="KW-0472">Membrane</keyword>
<evidence type="ECO:0000313" key="2">
    <source>
        <dbReference type="EMBL" id="ORY71568.1"/>
    </source>
</evidence>
<dbReference type="EMBL" id="MCFJ01000001">
    <property type="protein sequence ID" value="ORY71568.1"/>
    <property type="molecule type" value="Genomic_DNA"/>
</dbReference>
<comment type="caution">
    <text evidence="2">The sequence shown here is derived from an EMBL/GenBank/DDBJ whole genome shotgun (WGS) entry which is preliminary data.</text>
</comment>
<accession>A0A1Y2EJ16</accession>
<dbReference type="GeneID" id="63769766"/>
<keyword evidence="3" id="KW-1185">Reference proteome</keyword>
<dbReference type="AlphaFoldDB" id="A0A1Y2EJ16"/>
<feature type="transmembrane region" description="Helical" evidence="1">
    <location>
        <begin position="60"/>
        <end position="79"/>
    </location>
</feature>
<gene>
    <name evidence="2" type="ORF">BCR38DRAFT_13079</name>
</gene>
<dbReference type="RefSeq" id="XP_040721160.1">
    <property type="nucleotide sequence ID" value="XM_040853554.1"/>
</dbReference>